<accession>A0A9P7S0M3</accession>
<gene>
    <name evidence="2" type="ORF">E1B28_006896</name>
</gene>
<keyword evidence="1" id="KW-1133">Transmembrane helix</keyword>
<feature type="transmembrane region" description="Helical" evidence="1">
    <location>
        <begin position="20"/>
        <end position="45"/>
    </location>
</feature>
<sequence>MAQAYGSEPRLETSLSLLSLFGLSSTAARICGGLIAVLIVTVFIIHFRYPCRSPSSLTKIVRQATSLFQECLAIHAFHVGEYDDFKRILHQITARASEIASRTHPNELYAPGESLSLHDYFKQTSFLWERLKDIVKCHREARLLLRNLEVCLMRASQSHAQYQLLQRTADPASP</sequence>
<comment type="caution">
    <text evidence="2">The sequence shown here is derived from an EMBL/GenBank/DDBJ whole genome shotgun (WGS) entry which is preliminary data.</text>
</comment>
<proteinExistence type="predicted"/>
<dbReference type="AlphaFoldDB" id="A0A9P7S0M3"/>
<evidence type="ECO:0000256" key="1">
    <source>
        <dbReference type="SAM" id="Phobius"/>
    </source>
</evidence>
<keyword evidence="1" id="KW-0472">Membrane</keyword>
<protein>
    <submittedName>
        <fullName evidence="2">Uncharacterized protein</fullName>
    </submittedName>
</protein>
<keyword evidence="3" id="KW-1185">Reference proteome</keyword>
<dbReference type="Proteomes" id="UP001049176">
    <property type="component" value="Chromosome 4"/>
</dbReference>
<dbReference type="RefSeq" id="XP_043009679.1">
    <property type="nucleotide sequence ID" value="XM_043151599.1"/>
</dbReference>
<keyword evidence="1" id="KW-0812">Transmembrane</keyword>
<dbReference type="GeneID" id="66075972"/>
<reference evidence="2" key="1">
    <citation type="journal article" date="2021" name="Genome Biol. Evol.">
        <title>The assembled and annotated genome of the fairy-ring fungus Marasmius oreades.</title>
        <authorList>
            <person name="Hiltunen M."/>
            <person name="Ament-Velasquez S.L."/>
            <person name="Johannesson H."/>
        </authorList>
    </citation>
    <scope>NUCLEOTIDE SEQUENCE</scope>
    <source>
        <strain evidence="2">03SP1</strain>
    </source>
</reference>
<dbReference type="KEGG" id="more:E1B28_006896"/>
<dbReference type="OrthoDB" id="3092782at2759"/>
<name>A0A9P7S0M3_9AGAR</name>
<evidence type="ECO:0000313" key="3">
    <source>
        <dbReference type="Proteomes" id="UP001049176"/>
    </source>
</evidence>
<evidence type="ECO:0000313" key="2">
    <source>
        <dbReference type="EMBL" id="KAG7093209.1"/>
    </source>
</evidence>
<organism evidence="2 3">
    <name type="scientific">Marasmius oreades</name>
    <name type="common">fairy-ring Marasmius</name>
    <dbReference type="NCBI Taxonomy" id="181124"/>
    <lineage>
        <taxon>Eukaryota</taxon>
        <taxon>Fungi</taxon>
        <taxon>Dikarya</taxon>
        <taxon>Basidiomycota</taxon>
        <taxon>Agaricomycotina</taxon>
        <taxon>Agaricomycetes</taxon>
        <taxon>Agaricomycetidae</taxon>
        <taxon>Agaricales</taxon>
        <taxon>Marasmiineae</taxon>
        <taxon>Marasmiaceae</taxon>
        <taxon>Marasmius</taxon>
    </lineage>
</organism>
<dbReference type="EMBL" id="CM032184">
    <property type="protein sequence ID" value="KAG7093209.1"/>
    <property type="molecule type" value="Genomic_DNA"/>
</dbReference>